<evidence type="ECO:0000256" key="2">
    <source>
        <dbReference type="ARBA" id="ARBA00006275"/>
    </source>
</evidence>
<dbReference type="InterPro" id="IPR011990">
    <property type="entry name" value="TPR-like_helical_dom_sf"/>
</dbReference>
<proteinExistence type="inferred from homology"/>
<evidence type="ECO:0000256" key="1">
    <source>
        <dbReference type="ARBA" id="ARBA00004442"/>
    </source>
</evidence>
<keyword evidence="3" id="KW-0732">Signal</keyword>
<keyword evidence="5" id="KW-0998">Cell outer membrane</keyword>
<evidence type="ECO:0000313" key="8">
    <source>
        <dbReference type="EMBL" id="SFQ49553.1"/>
    </source>
</evidence>
<dbReference type="STRING" id="1465490.SAMN05444277_11517"/>
<comment type="subcellular location">
    <subcellularLocation>
        <location evidence="1">Cell outer membrane</location>
    </subcellularLocation>
</comment>
<comment type="similarity">
    <text evidence="2">Belongs to the SusD family.</text>
</comment>
<protein>
    <submittedName>
        <fullName evidence="8">Starch-binding associating with outer membrane</fullName>
    </submittedName>
</protein>
<reference evidence="8 9" key="1">
    <citation type="submission" date="2016-10" db="EMBL/GenBank/DDBJ databases">
        <authorList>
            <person name="de Groot N.N."/>
        </authorList>
    </citation>
    <scope>NUCLEOTIDE SEQUENCE [LARGE SCALE GENOMIC DNA]</scope>
    <source>
        <strain evidence="8 9">DSM 28286</strain>
    </source>
</reference>
<evidence type="ECO:0000259" key="7">
    <source>
        <dbReference type="Pfam" id="PF14322"/>
    </source>
</evidence>
<dbReference type="Proteomes" id="UP000199031">
    <property type="component" value="Unassembled WGS sequence"/>
</dbReference>
<evidence type="ECO:0000259" key="6">
    <source>
        <dbReference type="Pfam" id="PF07980"/>
    </source>
</evidence>
<dbReference type="EMBL" id="FOXQ01000015">
    <property type="protein sequence ID" value="SFQ49553.1"/>
    <property type="molecule type" value="Genomic_DNA"/>
</dbReference>
<dbReference type="OrthoDB" id="9783641at2"/>
<dbReference type="Pfam" id="PF07980">
    <property type="entry name" value="SusD_RagB"/>
    <property type="match status" value="1"/>
</dbReference>
<feature type="domain" description="RagB/SusD" evidence="6">
    <location>
        <begin position="276"/>
        <end position="544"/>
    </location>
</feature>
<keyword evidence="9" id="KW-1185">Reference proteome</keyword>
<organism evidence="8 9">
    <name type="scientific">Parafilimonas terrae</name>
    <dbReference type="NCBI Taxonomy" id="1465490"/>
    <lineage>
        <taxon>Bacteria</taxon>
        <taxon>Pseudomonadati</taxon>
        <taxon>Bacteroidota</taxon>
        <taxon>Chitinophagia</taxon>
        <taxon>Chitinophagales</taxon>
        <taxon>Chitinophagaceae</taxon>
        <taxon>Parafilimonas</taxon>
    </lineage>
</organism>
<dbReference type="InterPro" id="IPR033985">
    <property type="entry name" value="SusD-like_N"/>
</dbReference>
<gene>
    <name evidence="8" type="ORF">SAMN05444277_11517</name>
</gene>
<name>A0A1I5YZ48_9BACT</name>
<evidence type="ECO:0000256" key="5">
    <source>
        <dbReference type="ARBA" id="ARBA00023237"/>
    </source>
</evidence>
<dbReference type="AlphaFoldDB" id="A0A1I5YZ48"/>
<dbReference type="Pfam" id="PF14322">
    <property type="entry name" value="SusD-like_3"/>
    <property type="match status" value="1"/>
</dbReference>
<dbReference type="SUPFAM" id="SSF48452">
    <property type="entry name" value="TPR-like"/>
    <property type="match status" value="1"/>
</dbReference>
<dbReference type="Gene3D" id="1.25.40.10">
    <property type="entry name" value="Tetratricopeptide repeat domain"/>
    <property type="match status" value="1"/>
</dbReference>
<dbReference type="Gene3D" id="1.25.40.390">
    <property type="match status" value="1"/>
</dbReference>
<accession>A0A1I5YZ48</accession>
<dbReference type="CDD" id="cd08977">
    <property type="entry name" value="SusD"/>
    <property type="match status" value="1"/>
</dbReference>
<evidence type="ECO:0000256" key="3">
    <source>
        <dbReference type="ARBA" id="ARBA00022729"/>
    </source>
</evidence>
<feature type="domain" description="SusD-like N-terminal" evidence="7">
    <location>
        <begin position="93"/>
        <end position="230"/>
    </location>
</feature>
<dbReference type="GO" id="GO:0009279">
    <property type="term" value="C:cell outer membrane"/>
    <property type="evidence" value="ECO:0007669"/>
    <property type="project" value="UniProtKB-SubCell"/>
</dbReference>
<evidence type="ECO:0000313" key="9">
    <source>
        <dbReference type="Proteomes" id="UP000199031"/>
    </source>
</evidence>
<keyword evidence="4" id="KW-0472">Membrane</keyword>
<dbReference type="Gene3D" id="1.10.3780.10">
    <property type="entry name" value="SusD-like"/>
    <property type="match status" value="1"/>
</dbReference>
<evidence type="ECO:0000256" key="4">
    <source>
        <dbReference type="ARBA" id="ARBA00023136"/>
    </source>
</evidence>
<dbReference type="RefSeq" id="WP_090662410.1">
    <property type="nucleotide sequence ID" value="NZ_FOXQ01000015.1"/>
</dbReference>
<sequence>MNRFKSLYKVLACILIIGLYTGCTKLKDKSGSVIISDQFNPTAEDIPAITGAAYTYWRQVLLLWDGLWRAQELSADQEVIPARPNGWVDGGVYKRIHQHVWTADEGIVVNTWSRTYAGITTCNRIIYQIENNLIPITDSSIKHATIAEIKVLRASYYYILCDFFGNVPIVTQFDLPTGYLPEQNTRKEVYDFIIKEITDNISLLSTDNSAATYGTFNQWAAHTLLAKMYLNAEVYTGTPAWDKCIEECNAVINSGAGYMLEPDQKNVFATENENSKEIIFGLAIDSKYTTDWNAFDLHMQSLEPENQKTYNLMTSPWGGMCAIPQFINSFDADDSRVKNNWIQGQQYESNGSILIGSLGAYSGKPLAYINEVPNIDASEEVHGYRLGKFEIAMGSAVQLDNDFPLFRYADILMMKAECLLRTGHADEAAALVTQVRERAFKDNPSKATVTAADLMKGSHYNYGLRSTLNTTEEGGADIKYGRMLDELGWEFDQEGRRRQDMIRFGAFTAKSWFDHKASDANKALFPIPRTELEKNSNLKQNPGY</sequence>
<dbReference type="InterPro" id="IPR012944">
    <property type="entry name" value="SusD_RagB_dom"/>
</dbReference>